<organism evidence="1">
    <name type="scientific">marine sediment metagenome</name>
    <dbReference type="NCBI Taxonomy" id="412755"/>
    <lineage>
        <taxon>unclassified sequences</taxon>
        <taxon>metagenomes</taxon>
        <taxon>ecological metagenomes</taxon>
    </lineage>
</organism>
<proteinExistence type="predicted"/>
<reference evidence="1" key="1">
    <citation type="journal article" date="2015" name="Nature">
        <title>Complex archaea that bridge the gap between prokaryotes and eukaryotes.</title>
        <authorList>
            <person name="Spang A."/>
            <person name="Saw J.H."/>
            <person name="Jorgensen S.L."/>
            <person name="Zaremba-Niedzwiedzka K."/>
            <person name="Martijn J."/>
            <person name="Lind A.E."/>
            <person name="van Eijk R."/>
            <person name="Schleper C."/>
            <person name="Guy L."/>
            <person name="Ettema T.J."/>
        </authorList>
    </citation>
    <scope>NUCLEOTIDE SEQUENCE</scope>
</reference>
<feature type="non-terminal residue" evidence="1">
    <location>
        <position position="1"/>
    </location>
</feature>
<gene>
    <name evidence="1" type="ORF">LCGC14_2757380</name>
</gene>
<name>A0A0F8YZZ3_9ZZZZ</name>
<dbReference type="EMBL" id="LAZR01050590">
    <property type="protein sequence ID" value="KKK87022.1"/>
    <property type="molecule type" value="Genomic_DNA"/>
</dbReference>
<protein>
    <submittedName>
        <fullName evidence="1">Uncharacterized protein</fullName>
    </submittedName>
</protein>
<sequence>LPSYISTGPVNPDDFKEVNEIVAVEPLIDSK</sequence>
<evidence type="ECO:0000313" key="1">
    <source>
        <dbReference type="EMBL" id="KKK87022.1"/>
    </source>
</evidence>
<comment type="caution">
    <text evidence="1">The sequence shown here is derived from an EMBL/GenBank/DDBJ whole genome shotgun (WGS) entry which is preliminary data.</text>
</comment>
<accession>A0A0F8YZZ3</accession>
<dbReference type="AlphaFoldDB" id="A0A0F8YZZ3"/>